<sequence length="85" mass="9260">MASGDTDGTGETLKNPIMPMMSLEPVITPIFTPVSGETPQQGGSTMTTATKNELRKIDCRRTNVLRRRVRTTGPHTNTTTDGDLR</sequence>
<dbReference type="EMBL" id="CAKMRJ010001112">
    <property type="protein sequence ID" value="CAH1421460.1"/>
    <property type="molecule type" value="Genomic_DNA"/>
</dbReference>
<organism evidence="2 3">
    <name type="scientific">Lactuca virosa</name>
    <dbReference type="NCBI Taxonomy" id="75947"/>
    <lineage>
        <taxon>Eukaryota</taxon>
        <taxon>Viridiplantae</taxon>
        <taxon>Streptophyta</taxon>
        <taxon>Embryophyta</taxon>
        <taxon>Tracheophyta</taxon>
        <taxon>Spermatophyta</taxon>
        <taxon>Magnoliopsida</taxon>
        <taxon>eudicotyledons</taxon>
        <taxon>Gunneridae</taxon>
        <taxon>Pentapetalae</taxon>
        <taxon>asterids</taxon>
        <taxon>campanulids</taxon>
        <taxon>Asterales</taxon>
        <taxon>Asteraceae</taxon>
        <taxon>Cichorioideae</taxon>
        <taxon>Cichorieae</taxon>
        <taxon>Lactucinae</taxon>
        <taxon>Lactuca</taxon>
    </lineage>
</organism>
<evidence type="ECO:0000313" key="3">
    <source>
        <dbReference type="Proteomes" id="UP001157418"/>
    </source>
</evidence>
<keyword evidence="3" id="KW-1185">Reference proteome</keyword>
<protein>
    <submittedName>
        <fullName evidence="2">Uncharacterized protein</fullName>
    </submittedName>
</protein>
<evidence type="ECO:0000256" key="1">
    <source>
        <dbReference type="SAM" id="MobiDB-lite"/>
    </source>
</evidence>
<dbReference type="Proteomes" id="UP001157418">
    <property type="component" value="Unassembled WGS sequence"/>
</dbReference>
<name>A0AAU9M5P9_9ASTR</name>
<proteinExistence type="predicted"/>
<comment type="caution">
    <text evidence="2">The sequence shown here is derived from an EMBL/GenBank/DDBJ whole genome shotgun (WGS) entry which is preliminary data.</text>
</comment>
<evidence type="ECO:0000313" key="2">
    <source>
        <dbReference type="EMBL" id="CAH1421460.1"/>
    </source>
</evidence>
<feature type="region of interest" description="Disordered" evidence="1">
    <location>
        <begin position="1"/>
        <end position="20"/>
    </location>
</feature>
<feature type="compositionally biased region" description="Low complexity" evidence="1">
    <location>
        <begin position="71"/>
        <end position="85"/>
    </location>
</feature>
<accession>A0AAU9M5P9</accession>
<gene>
    <name evidence="2" type="ORF">LVIROSA_LOCUS8862</name>
</gene>
<feature type="region of interest" description="Disordered" evidence="1">
    <location>
        <begin position="66"/>
        <end position="85"/>
    </location>
</feature>
<dbReference type="AlphaFoldDB" id="A0AAU9M5P9"/>
<reference evidence="2 3" key="1">
    <citation type="submission" date="2022-01" db="EMBL/GenBank/DDBJ databases">
        <authorList>
            <person name="Xiong W."/>
            <person name="Schranz E."/>
        </authorList>
    </citation>
    <scope>NUCLEOTIDE SEQUENCE [LARGE SCALE GENOMIC DNA]</scope>
</reference>